<dbReference type="Gene3D" id="3.20.100.30">
    <property type="entry name" value="VTC, catalytic tunnel domain"/>
    <property type="match status" value="1"/>
</dbReference>
<feature type="domain" description="VTC" evidence="1">
    <location>
        <begin position="37"/>
        <end position="244"/>
    </location>
</feature>
<evidence type="ECO:0000259" key="1">
    <source>
        <dbReference type="Pfam" id="PF09359"/>
    </source>
</evidence>
<dbReference type="RefSeq" id="WP_308135615.1">
    <property type="nucleotide sequence ID" value="NZ_JAVFKN010000021.1"/>
</dbReference>
<dbReference type="CDD" id="cd07750">
    <property type="entry name" value="PolyPPase_VTC_like"/>
    <property type="match status" value="1"/>
</dbReference>
<dbReference type="InterPro" id="IPR042267">
    <property type="entry name" value="VTC_sf"/>
</dbReference>
<reference evidence="2 3" key="1">
    <citation type="submission" date="2023-08" db="EMBL/GenBank/DDBJ databases">
        <title>New molecular markers tilS and rpoB for phylogenetic and monitoring studies of the genus Thiothrix biodiversity.</title>
        <authorList>
            <person name="Ravin N.V."/>
            <person name="Smolyakov D."/>
            <person name="Markov N.D."/>
            <person name="Beletsky A.V."/>
            <person name="Mardanov A.V."/>
            <person name="Rudenko T.S."/>
            <person name="Grabovich M.Y."/>
        </authorList>
    </citation>
    <scope>NUCLEOTIDE SEQUENCE [LARGE SCALE GENOMIC DNA]</scope>
    <source>
        <strain evidence="2 3">H33</strain>
    </source>
</reference>
<evidence type="ECO:0000313" key="3">
    <source>
        <dbReference type="Proteomes" id="UP001223336"/>
    </source>
</evidence>
<dbReference type="Proteomes" id="UP001223336">
    <property type="component" value="Unassembled WGS sequence"/>
</dbReference>
<comment type="caution">
    <text evidence="2">The sequence shown here is derived from an EMBL/GenBank/DDBJ whole genome shotgun (WGS) entry which is preliminary data.</text>
</comment>
<gene>
    <name evidence="2" type="ORF">RCC75_14735</name>
</gene>
<dbReference type="Pfam" id="PF09359">
    <property type="entry name" value="VTC"/>
    <property type="match status" value="1"/>
</dbReference>
<sequence>MSKPLAPLTPAAPALLTGCFDGISLEELNSKAAMLERLDNKYIVTGETLQAAVRYLAEHFDILEIDGERRFTYDTCYFDDERYSSYFSHHQGRRKRMKVRVRQYVEAKLCFVEIKLKALRGSTIKKRFNHAVEEHGRLDKQDFTRILDTCTEFYGERLYGSLAPVLNMRYRRMTLVAKQGGERMTIDGDLSFSHADQTLDIAQDAFIVETKSSNGMGIADGILRRFHQHPTAHCSKYCVGMAALKLVPRYNQFLPALRRLGLAAAA</sequence>
<organism evidence="2 3">
    <name type="scientific">Thiothrix subterranea</name>
    <dbReference type="NCBI Taxonomy" id="2735563"/>
    <lineage>
        <taxon>Bacteria</taxon>
        <taxon>Pseudomonadati</taxon>
        <taxon>Pseudomonadota</taxon>
        <taxon>Gammaproteobacteria</taxon>
        <taxon>Thiotrichales</taxon>
        <taxon>Thiotrichaceae</taxon>
        <taxon>Thiothrix</taxon>
    </lineage>
</organism>
<keyword evidence="3" id="KW-1185">Reference proteome</keyword>
<dbReference type="InterPro" id="IPR018966">
    <property type="entry name" value="VTC_domain"/>
</dbReference>
<dbReference type="PROSITE" id="PS51257">
    <property type="entry name" value="PROKAR_LIPOPROTEIN"/>
    <property type="match status" value="1"/>
</dbReference>
<dbReference type="EMBL" id="JAVFKN010000021">
    <property type="protein sequence ID" value="MDQ5769797.1"/>
    <property type="molecule type" value="Genomic_DNA"/>
</dbReference>
<evidence type="ECO:0000313" key="2">
    <source>
        <dbReference type="EMBL" id="MDQ5769797.1"/>
    </source>
</evidence>
<protein>
    <submittedName>
        <fullName evidence="2">Polyphosphate polymerase domain-containing protein</fullName>
    </submittedName>
</protein>
<name>A0ABU0YAK5_9GAMM</name>
<proteinExistence type="predicted"/>
<accession>A0ABU0YAK5</accession>